<comment type="caution">
    <text evidence="8">The sequence shown here is derived from an EMBL/GenBank/DDBJ whole genome shotgun (WGS) entry which is preliminary data.</text>
</comment>
<evidence type="ECO:0000259" key="6">
    <source>
        <dbReference type="Pfam" id="PF00136"/>
    </source>
</evidence>
<dbReference type="EC" id="2.7.7.7" evidence="1"/>
<organism evidence="8 9">
    <name type="scientific">Intoshia linei</name>
    <dbReference type="NCBI Taxonomy" id="1819745"/>
    <lineage>
        <taxon>Eukaryota</taxon>
        <taxon>Metazoa</taxon>
        <taxon>Spiralia</taxon>
        <taxon>Lophotrochozoa</taxon>
        <taxon>Mesozoa</taxon>
        <taxon>Orthonectida</taxon>
        <taxon>Rhopaluridae</taxon>
        <taxon>Intoshia</taxon>
    </lineage>
</organism>
<sequence length="473" mass="54893">IILRLDRKSGMNVWAREPVNYKMDGSESINFQYFDMDTYVVGFLFKMVIIIVLIDNKSEIRLFDGIIESKLTILRFFGVTEERNSVCLHVHSYEPYFFVNVPNGFKSGDVERFMNKLNMEMLKEGTNLTRTYTKNVHPVTNVNFVYKKNIFGFTPIEKTPYLKISVTQHRFISVAVKILLDGFICPGYQAERHFFKIFEANVNVTLRFLVDKGISGCSWLKLPSHKYSVRGKDCSGRKTSTCQIECDIDWHSLVSLGCEDEWSKIVQFRLLSFDIECSGRKGIFPEPQHDSVIQIANVVQNYGSTEHIIRNVFTFKKCAPLADASVYSYDKEEDMLEIIQRNYKLRSYTLNSVSYYFLQQQKEDVHYSIITDLQNESEFTRRRLAVYCLKDAKLPLLLIEKLTLLVNTIEMSRVTGIVIRDILNRGEQIKVFSQLIRKAHEKNLIIPTVKVAENADFEGATVIEPIRGHFRIY</sequence>
<evidence type="ECO:0000256" key="4">
    <source>
        <dbReference type="ARBA" id="ARBA00022932"/>
    </source>
</evidence>
<dbReference type="GO" id="GO:0045004">
    <property type="term" value="P:DNA replication proofreading"/>
    <property type="evidence" value="ECO:0007669"/>
    <property type="project" value="TreeGrafter"/>
</dbReference>
<evidence type="ECO:0000313" key="9">
    <source>
        <dbReference type="Proteomes" id="UP000078046"/>
    </source>
</evidence>
<dbReference type="PANTHER" id="PTHR10322">
    <property type="entry name" value="DNA POLYMERASE CATALYTIC SUBUNIT"/>
    <property type="match status" value="1"/>
</dbReference>
<keyword evidence="9" id="KW-1185">Reference proteome</keyword>
<evidence type="ECO:0000256" key="5">
    <source>
        <dbReference type="ARBA" id="ARBA00024411"/>
    </source>
</evidence>
<evidence type="ECO:0000313" key="8">
    <source>
        <dbReference type="EMBL" id="OAF71851.1"/>
    </source>
</evidence>
<dbReference type="InterPro" id="IPR006134">
    <property type="entry name" value="DNA-dir_DNA_pol_B_multi_dom"/>
</dbReference>
<evidence type="ECO:0000256" key="2">
    <source>
        <dbReference type="ARBA" id="ARBA00022679"/>
    </source>
</evidence>
<dbReference type="SUPFAM" id="SSF53098">
    <property type="entry name" value="Ribonuclease H-like"/>
    <property type="match status" value="1"/>
</dbReference>
<protein>
    <recommendedName>
        <fullName evidence="5">DNA polymerase delta catalytic subunit</fullName>
        <ecNumber evidence="1">2.7.7.7</ecNumber>
    </recommendedName>
</protein>
<dbReference type="InterPro" id="IPR012337">
    <property type="entry name" value="RNaseH-like_sf"/>
</dbReference>
<gene>
    <name evidence="8" type="ORF">A3Q56_00401</name>
</gene>
<feature type="non-terminal residue" evidence="8">
    <location>
        <position position="1"/>
    </location>
</feature>
<dbReference type="GO" id="GO:0043625">
    <property type="term" value="C:delta DNA polymerase complex"/>
    <property type="evidence" value="ECO:0007669"/>
    <property type="project" value="TreeGrafter"/>
</dbReference>
<evidence type="ECO:0000256" key="3">
    <source>
        <dbReference type="ARBA" id="ARBA00022695"/>
    </source>
</evidence>
<dbReference type="InterPro" id="IPR050240">
    <property type="entry name" value="DNA_pol_type-B"/>
</dbReference>
<name>A0A177BE36_9BILA</name>
<evidence type="ECO:0000256" key="1">
    <source>
        <dbReference type="ARBA" id="ARBA00012417"/>
    </source>
</evidence>
<proteinExistence type="predicted"/>
<reference evidence="8 9" key="1">
    <citation type="submission" date="2016-04" db="EMBL/GenBank/DDBJ databases">
        <title>The genome of Intoshia linei affirms orthonectids as highly simplified spiralians.</title>
        <authorList>
            <person name="Mikhailov K.V."/>
            <person name="Slusarev G.S."/>
            <person name="Nikitin M.A."/>
            <person name="Logacheva M.D."/>
            <person name="Penin A."/>
            <person name="Aleoshin V."/>
            <person name="Panchin Y.V."/>
        </authorList>
    </citation>
    <scope>NUCLEOTIDE SEQUENCE [LARGE SCALE GENOMIC DNA]</scope>
    <source>
        <strain evidence="8">Intl2013</strain>
        <tissue evidence="8">Whole animal</tissue>
    </source>
</reference>
<keyword evidence="2" id="KW-0808">Transferase</keyword>
<dbReference type="GO" id="GO:0000166">
    <property type="term" value="F:nucleotide binding"/>
    <property type="evidence" value="ECO:0007669"/>
    <property type="project" value="InterPro"/>
</dbReference>
<dbReference type="GO" id="GO:0003887">
    <property type="term" value="F:DNA-directed DNA polymerase activity"/>
    <property type="evidence" value="ECO:0007669"/>
    <property type="project" value="UniProtKB-KW"/>
</dbReference>
<dbReference type="GO" id="GO:0003677">
    <property type="term" value="F:DNA binding"/>
    <property type="evidence" value="ECO:0007669"/>
    <property type="project" value="InterPro"/>
</dbReference>
<dbReference type="GO" id="GO:0006287">
    <property type="term" value="P:base-excision repair, gap-filling"/>
    <property type="evidence" value="ECO:0007669"/>
    <property type="project" value="TreeGrafter"/>
</dbReference>
<feature type="domain" description="DNA-directed DNA polymerase family B multifunctional" evidence="6">
    <location>
        <begin position="419"/>
        <end position="471"/>
    </location>
</feature>
<dbReference type="Pfam" id="PF00136">
    <property type="entry name" value="DNA_pol_B"/>
    <property type="match status" value="1"/>
</dbReference>
<dbReference type="EMBL" id="LWCA01000019">
    <property type="protein sequence ID" value="OAF71851.1"/>
    <property type="molecule type" value="Genomic_DNA"/>
</dbReference>
<dbReference type="InterPro" id="IPR006133">
    <property type="entry name" value="DNA-dir_DNA_pol_B_exonuc"/>
</dbReference>
<dbReference type="Proteomes" id="UP000078046">
    <property type="component" value="Unassembled WGS sequence"/>
</dbReference>
<dbReference type="OrthoDB" id="6275470at2759"/>
<dbReference type="Pfam" id="PF03104">
    <property type="entry name" value="DNA_pol_B_exo1"/>
    <property type="match status" value="1"/>
</dbReference>
<keyword evidence="4" id="KW-0239">DNA-directed DNA polymerase</keyword>
<dbReference type="GO" id="GO:0008296">
    <property type="term" value="F:3'-5'-DNA exonuclease activity"/>
    <property type="evidence" value="ECO:0007669"/>
    <property type="project" value="TreeGrafter"/>
</dbReference>
<dbReference type="GO" id="GO:0006297">
    <property type="term" value="P:nucleotide-excision repair, DNA gap filling"/>
    <property type="evidence" value="ECO:0007669"/>
    <property type="project" value="TreeGrafter"/>
</dbReference>
<dbReference type="InterPro" id="IPR036397">
    <property type="entry name" value="RNaseH_sf"/>
</dbReference>
<dbReference type="PANTHER" id="PTHR10322:SF23">
    <property type="entry name" value="DNA POLYMERASE DELTA CATALYTIC SUBUNIT"/>
    <property type="match status" value="1"/>
</dbReference>
<feature type="domain" description="DNA-directed DNA polymerase family B exonuclease" evidence="7">
    <location>
        <begin position="196"/>
        <end position="337"/>
    </location>
</feature>
<evidence type="ECO:0000259" key="7">
    <source>
        <dbReference type="Pfam" id="PF03104"/>
    </source>
</evidence>
<dbReference type="AlphaFoldDB" id="A0A177BE36"/>
<dbReference type="Gene3D" id="2.40.50.730">
    <property type="match status" value="2"/>
</dbReference>
<accession>A0A177BE36</accession>
<dbReference type="Gene3D" id="3.30.420.10">
    <property type="entry name" value="Ribonuclease H-like superfamily/Ribonuclease H"/>
    <property type="match status" value="2"/>
</dbReference>
<keyword evidence="3" id="KW-0548">Nucleotidyltransferase</keyword>